<keyword evidence="4 10" id="KW-0732">Signal</keyword>
<dbReference type="Pfam" id="PF20238">
    <property type="entry name" value="BIM1-like_dom"/>
    <property type="match status" value="1"/>
</dbReference>
<keyword evidence="5 9" id="KW-0472">Membrane</keyword>
<protein>
    <recommendedName>
        <fullName evidence="11">Copper acquisition factor BIM1-like domain-containing protein</fullName>
    </recommendedName>
</protein>
<feature type="signal peptide" evidence="10">
    <location>
        <begin position="1"/>
        <end position="20"/>
    </location>
</feature>
<dbReference type="Proteomes" id="UP001055219">
    <property type="component" value="Unassembled WGS sequence"/>
</dbReference>
<dbReference type="GeneID" id="75834583"/>
<evidence type="ECO:0000256" key="1">
    <source>
        <dbReference type="ARBA" id="ARBA00004609"/>
    </source>
</evidence>
<name>A0A9Q0BGZ7_9HYPO</name>
<evidence type="ECO:0000313" key="13">
    <source>
        <dbReference type="Proteomes" id="UP001055219"/>
    </source>
</evidence>
<feature type="domain" description="Copper acquisition factor BIM1-like" evidence="11">
    <location>
        <begin position="31"/>
        <end position="175"/>
    </location>
</feature>
<dbReference type="EMBL" id="JAGIXG020000003">
    <property type="protein sequence ID" value="KAI6785017.1"/>
    <property type="molecule type" value="Genomic_DNA"/>
</dbReference>
<feature type="compositionally biased region" description="Acidic residues" evidence="8">
    <location>
        <begin position="177"/>
        <end position="225"/>
    </location>
</feature>
<dbReference type="RefSeq" id="XP_051365873.1">
    <property type="nucleotide sequence ID" value="XM_051502708.1"/>
</dbReference>
<dbReference type="AlphaFoldDB" id="A0A9Q0BGZ7"/>
<accession>A0A9Q0BGZ7</accession>
<keyword evidence="9" id="KW-1133">Transmembrane helix</keyword>
<keyword evidence="7" id="KW-0449">Lipoprotein</keyword>
<gene>
    <name evidence="12" type="ORF">J7T54_008111</name>
</gene>
<evidence type="ECO:0000256" key="10">
    <source>
        <dbReference type="SAM" id="SignalP"/>
    </source>
</evidence>
<feature type="transmembrane region" description="Helical" evidence="9">
    <location>
        <begin position="240"/>
        <end position="263"/>
    </location>
</feature>
<feature type="compositionally biased region" description="Polar residues" evidence="8">
    <location>
        <begin position="276"/>
        <end position="288"/>
    </location>
</feature>
<keyword evidence="6" id="KW-0325">Glycoprotein</keyword>
<dbReference type="InterPro" id="IPR046936">
    <property type="entry name" value="BIM1-like"/>
</dbReference>
<keyword evidence="9" id="KW-0812">Transmembrane</keyword>
<evidence type="ECO:0000256" key="5">
    <source>
        <dbReference type="ARBA" id="ARBA00023136"/>
    </source>
</evidence>
<comment type="subcellular location">
    <subcellularLocation>
        <location evidence="1">Cell membrane</location>
        <topology evidence="1">Lipid-anchor</topology>
        <topology evidence="1">GPI-anchor</topology>
    </subcellularLocation>
</comment>
<feature type="region of interest" description="Disordered" evidence="8">
    <location>
        <begin position="171"/>
        <end position="236"/>
    </location>
</feature>
<sequence length="310" mass="33378">MAIFKNLLAGLALSVASSYAQDDEAEYDDFGPAAFMWPEDRVWDAAVDNHAPCGSRAAPRNRTDFPLDDGQIALVAQDESWKIQLGISYSADPMSNDDFDVIISQDAFKELDPGHTCIPWPNAPDSVSEGDLATLQVKYISEFDTPRNQTFYACADIVWVEPANFNTQVPCFNATSPDDEDGAGEDWDYHDDVENNDDDDDDDEESSNGDDDDDSQDSSDSEESNDSGNNKSSGGLSGGAIAGIVIGVLGGLGLIAAAALLIYRRKQQRLRQLRQANSARGVSWTEGQTAAGKGTGSVSDSSVRMQNLSP</sequence>
<evidence type="ECO:0000256" key="9">
    <source>
        <dbReference type="SAM" id="Phobius"/>
    </source>
</evidence>
<feature type="compositionally biased region" description="Polar residues" evidence="8">
    <location>
        <begin position="296"/>
        <end position="310"/>
    </location>
</feature>
<dbReference type="GO" id="GO:0098552">
    <property type="term" value="C:side of membrane"/>
    <property type="evidence" value="ECO:0007669"/>
    <property type="project" value="UniProtKB-KW"/>
</dbReference>
<feature type="region of interest" description="Disordered" evidence="8">
    <location>
        <begin position="275"/>
        <end position="310"/>
    </location>
</feature>
<dbReference type="PANTHER" id="PTHR34992:SF5">
    <property type="entry name" value="ANCHORED PROTEIN, PUTATIVE (AFU_ORTHOLOGUE AFUA_6G02800)-RELATED"/>
    <property type="match status" value="1"/>
</dbReference>
<keyword evidence="13" id="KW-1185">Reference proteome</keyword>
<evidence type="ECO:0000313" key="12">
    <source>
        <dbReference type="EMBL" id="KAI6785017.1"/>
    </source>
</evidence>
<evidence type="ECO:0000256" key="2">
    <source>
        <dbReference type="ARBA" id="ARBA00022475"/>
    </source>
</evidence>
<evidence type="ECO:0000256" key="3">
    <source>
        <dbReference type="ARBA" id="ARBA00022622"/>
    </source>
</evidence>
<keyword evidence="2" id="KW-1003">Cell membrane</keyword>
<feature type="chain" id="PRO_5040266078" description="Copper acquisition factor BIM1-like domain-containing protein" evidence="10">
    <location>
        <begin position="21"/>
        <end position="310"/>
    </location>
</feature>
<evidence type="ECO:0000256" key="8">
    <source>
        <dbReference type="SAM" id="MobiDB-lite"/>
    </source>
</evidence>
<evidence type="ECO:0000259" key="11">
    <source>
        <dbReference type="Pfam" id="PF20238"/>
    </source>
</evidence>
<dbReference type="PANTHER" id="PTHR34992">
    <property type="entry name" value="HYPHAL ANASTAMOSIS-7 PROTEIN"/>
    <property type="match status" value="1"/>
</dbReference>
<reference evidence="12" key="1">
    <citation type="journal article" date="2021" name="J Fungi (Basel)">
        <title>Genomic and Metabolomic Analyses of the Marine Fungus Emericellopsis cladophorae: Insights into Saltwater Adaptability Mechanisms and Its Biosynthetic Potential.</title>
        <authorList>
            <person name="Goncalves M.F.M."/>
            <person name="Hilario S."/>
            <person name="Van de Peer Y."/>
            <person name="Esteves A.C."/>
            <person name="Alves A."/>
        </authorList>
    </citation>
    <scope>NUCLEOTIDE SEQUENCE</scope>
    <source>
        <strain evidence="12">MUM 19.33</strain>
    </source>
</reference>
<dbReference type="CDD" id="cd21176">
    <property type="entry name" value="LPMO_auxiliary-like"/>
    <property type="match status" value="1"/>
</dbReference>
<proteinExistence type="predicted"/>
<comment type="caution">
    <text evidence="12">The sequence shown here is derived from an EMBL/GenBank/DDBJ whole genome shotgun (WGS) entry which is preliminary data.</text>
</comment>
<dbReference type="InterPro" id="IPR046530">
    <property type="entry name" value="BIM1-like_dom"/>
</dbReference>
<evidence type="ECO:0000256" key="6">
    <source>
        <dbReference type="ARBA" id="ARBA00023180"/>
    </source>
</evidence>
<keyword evidence="3" id="KW-0336">GPI-anchor</keyword>
<dbReference type="GO" id="GO:0005886">
    <property type="term" value="C:plasma membrane"/>
    <property type="evidence" value="ECO:0007669"/>
    <property type="project" value="UniProtKB-SubCell"/>
</dbReference>
<organism evidence="12 13">
    <name type="scientific">Emericellopsis cladophorae</name>
    <dbReference type="NCBI Taxonomy" id="2686198"/>
    <lineage>
        <taxon>Eukaryota</taxon>
        <taxon>Fungi</taxon>
        <taxon>Dikarya</taxon>
        <taxon>Ascomycota</taxon>
        <taxon>Pezizomycotina</taxon>
        <taxon>Sordariomycetes</taxon>
        <taxon>Hypocreomycetidae</taxon>
        <taxon>Hypocreales</taxon>
        <taxon>Bionectriaceae</taxon>
        <taxon>Emericellopsis</taxon>
    </lineage>
</organism>
<evidence type="ECO:0000256" key="4">
    <source>
        <dbReference type="ARBA" id="ARBA00022729"/>
    </source>
</evidence>
<reference evidence="12" key="2">
    <citation type="submission" date="2022-07" db="EMBL/GenBank/DDBJ databases">
        <authorList>
            <person name="Goncalves M.F.M."/>
            <person name="Hilario S."/>
            <person name="Van De Peer Y."/>
            <person name="Esteves A.C."/>
            <person name="Alves A."/>
        </authorList>
    </citation>
    <scope>NUCLEOTIDE SEQUENCE</scope>
    <source>
        <strain evidence="12">MUM 19.33</strain>
    </source>
</reference>
<dbReference type="OrthoDB" id="2587363at2759"/>
<evidence type="ECO:0000256" key="7">
    <source>
        <dbReference type="ARBA" id="ARBA00023288"/>
    </source>
</evidence>